<name>A0A1J5PT92_9ZZZZ</name>
<protein>
    <recommendedName>
        <fullName evidence="2">ABM domain-containing protein</fullName>
    </recommendedName>
</protein>
<accession>A0A1J5PT92</accession>
<comment type="caution">
    <text evidence="1">The sequence shown here is derived from an EMBL/GenBank/DDBJ whole genome shotgun (WGS) entry which is preliminary data.</text>
</comment>
<sequence length="111" mass="12035">MYLVSIGALRPRGFLSLLRVFRLSSRALKAARESPGCVSASVFRAGGQYFALSVWDGPAQMQAYARGPVHGPIMRNTRALLASFKSVSYPADHIPSQAEASAHWFAVTAPR</sequence>
<gene>
    <name evidence="1" type="ORF">GALL_435060</name>
</gene>
<evidence type="ECO:0008006" key="2">
    <source>
        <dbReference type="Google" id="ProtNLM"/>
    </source>
</evidence>
<dbReference type="AlphaFoldDB" id="A0A1J5PT92"/>
<dbReference type="InterPro" id="IPR011008">
    <property type="entry name" value="Dimeric_a/b-barrel"/>
</dbReference>
<proteinExistence type="predicted"/>
<dbReference type="SUPFAM" id="SSF54909">
    <property type="entry name" value="Dimeric alpha+beta barrel"/>
    <property type="match status" value="1"/>
</dbReference>
<organism evidence="1">
    <name type="scientific">mine drainage metagenome</name>
    <dbReference type="NCBI Taxonomy" id="410659"/>
    <lineage>
        <taxon>unclassified sequences</taxon>
        <taxon>metagenomes</taxon>
        <taxon>ecological metagenomes</taxon>
    </lineage>
</organism>
<dbReference type="EMBL" id="MLJW01002369">
    <property type="protein sequence ID" value="OIQ74838.1"/>
    <property type="molecule type" value="Genomic_DNA"/>
</dbReference>
<evidence type="ECO:0000313" key="1">
    <source>
        <dbReference type="EMBL" id="OIQ74838.1"/>
    </source>
</evidence>
<reference evidence="1" key="1">
    <citation type="submission" date="2016-10" db="EMBL/GenBank/DDBJ databases">
        <title>Sequence of Gallionella enrichment culture.</title>
        <authorList>
            <person name="Poehlein A."/>
            <person name="Muehling M."/>
            <person name="Daniel R."/>
        </authorList>
    </citation>
    <scope>NUCLEOTIDE SEQUENCE</scope>
</reference>